<dbReference type="AlphaFoldDB" id="A0A371H9L8"/>
<comment type="caution">
    <text evidence="2">The sequence shown here is derived from an EMBL/GenBank/DDBJ whole genome shotgun (WGS) entry which is preliminary data.</text>
</comment>
<sequence length="130" mass="15060">MIPVEIGEPSPKRTLFEPSKNEEELRANLDPGGKRNSSRQRICRQNKSSTKGNSKKFQNRRLSPKENHHDDQQKQAHTTLGRAVQNNKRNRKRGLQIREPRKKGTTANMERRFLTHFCSKSDFTSTGFTL</sequence>
<feature type="compositionally biased region" description="Basic and acidic residues" evidence="1">
    <location>
        <begin position="63"/>
        <end position="74"/>
    </location>
</feature>
<feature type="compositionally biased region" description="Basic and acidic residues" evidence="1">
    <location>
        <begin position="10"/>
        <end position="27"/>
    </location>
</feature>
<accession>A0A371H9L8</accession>
<evidence type="ECO:0000313" key="2">
    <source>
        <dbReference type="EMBL" id="RDX99510.1"/>
    </source>
</evidence>
<gene>
    <name evidence="2" type="ORF">CR513_17433</name>
</gene>
<reference evidence="2" key="1">
    <citation type="submission" date="2018-05" db="EMBL/GenBank/DDBJ databases">
        <title>Draft genome of Mucuna pruriens seed.</title>
        <authorList>
            <person name="Nnadi N.E."/>
            <person name="Vos R."/>
            <person name="Hasami M.H."/>
            <person name="Devisetty U.K."/>
            <person name="Aguiy J.C."/>
        </authorList>
    </citation>
    <scope>NUCLEOTIDE SEQUENCE [LARGE SCALE GENOMIC DNA]</scope>
    <source>
        <strain evidence="2">JCA_2017</strain>
    </source>
</reference>
<name>A0A371H9L8_MUCPR</name>
<protein>
    <submittedName>
        <fullName evidence="2">Uncharacterized protein</fullName>
    </submittedName>
</protein>
<feature type="compositionally biased region" description="Basic residues" evidence="1">
    <location>
        <begin position="88"/>
        <end position="104"/>
    </location>
</feature>
<evidence type="ECO:0000256" key="1">
    <source>
        <dbReference type="SAM" id="MobiDB-lite"/>
    </source>
</evidence>
<dbReference type="Proteomes" id="UP000257109">
    <property type="component" value="Unassembled WGS sequence"/>
</dbReference>
<keyword evidence="3" id="KW-1185">Reference proteome</keyword>
<dbReference type="EMBL" id="QJKJ01003212">
    <property type="protein sequence ID" value="RDX99510.1"/>
    <property type="molecule type" value="Genomic_DNA"/>
</dbReference>
<evidence type="ECO:0000313" key="3">
    <source>
        <dbReference type="Proteomes" id="UP000257109"/>
    </source>
</evidence>
<feature type="region of interest" description="Disordered" evidence="1">
    <location>
        <begin position="1"/>
        <end position="108"/>
    </location>
</feature>
<feature type="non-terminal residue" evidence="2">
    <location>
        <position position="1"/>
    </location>
</feature>
<organism evidence="2 3">
    <name type="scientific">Mucuna pruriens</name>
    <name type="common">Velvet bean</name>
    <name type="synonym">Dolichos pruriens</name>
    <dbReference type="NCBI Taxonomy" id="157652"/>
    <lineage>
        <taxon>Eukaryota</taxon>
        <taxon>Viridiplantae</taxon>
        <taxon>Streptophyta</taxon>
        <taxon>Embryophyta</taxon>
        <taxon>Tracheophyta</taxon>
        <taxon>Spermatophyta</taxon>
        <taxon>Magnoliopsida</taxon>
        <taxon>eudicotyledons</taxon>
        <taxon>Gunneridae</taxon>
        <taxon>Pentapetalae</taxon>
        <taxon>rosids</taxon>
        <taxon>fabids</taxon>
        <taxon>Fabales</taxon>
        <taxon>Fabaceae</taxon>
        <taxon>Papilionoideae</taxon>
        <taxon>50 kb inversion clade</taxon>
        <taxon>NPAAA clade</taxon>
        <taxon>indigoferoid/millettioid clade</taxon>
        <taxon>Phaseoleae</taxon>
        <taxon>Mucuna</taxon>
    </lineage>
</organism>
<proteinExistence type="predicted"/>